<dbReference type="Proteomes" id="UP000186698">
    <property type="component" value="Chromosome 2S"/>
</dbReference>
<name>A0A8J1MEK1_XENLA</name>
<dbReference type="KEGG" id="xla:121400651"/>
<dbReference type="PANTHER" id="PTHR21301:SF12">
    <property type="match status" value="1"/>
</dbReference>
<feature type="domain" description="Helix-turn-helix" evidence="1">
    <location>
        <begin position="106"/>
        <end position="157"/>
    </location>
</feature>
<accession>A0A8J1MEK1</accession>
<dbReference type="GeneID" id="121400651"/>
<gene>
    <name evidence="3" type="primary">LOC121400651</name>
</gene>
<protein>
    <submittedName>
        <fullName evidence="3">Uncharacterized protein LOC121400651</fullName>
    </submittedName>
</protein>
<dbReference type="CDD" id="cd10442">
    <property type="entry name" value="GIY-YIG_PLEs"/>
    <property type="match status" value="1"/>
</dbReference>
<evidence type="ECO:0000313" key="2">
    <source>
        <dbReference type="Proteomes" id="UP000186698"/>
    </source>
</evidence>
<dbReference type="Pfam" id="PF26215">
    <property type="entry name" value="HTH_animal"/>
    <property type="match status" value="1"/>
</dbReference>
<dbReference type="PANTHER" id="PTHR21301">
    <property type="entry name" value="REVERSE TRANSCRIPTASE"/>
    <property type="match status" value="1"/>
</dbReference>
<dbReference type="OrthoDB" id="9908726at2759"/>
<dbReference type="AlphaFoldDB" id="A0A8J1MEK1"/>
<keyword evidence="2" id="KW-1185">Reference proteome</keyword>
<dbReference type="RefSeq" id="XP_041440147.1">
    <property type="nucleotide sequence ID" value="XM_041584213.1"/>
</dbReference>
<evidence type="ECO:0000259" key="1">
    <source>
        <dbReference type="Pfam" id="PF26215"/>
    </source>
</evidence>
<sequence>MGANMAPAYANIFMDNFEKMYIFSNGDYSQYIHHYMRYVDDTFFIWTGSVDKFHEFVNYLNTVHQTIKFTSEVNPLELHFLDVNVQVSGSSFTTTVYTKPTDRNNILKPSSFHPPGLFKGLPRSQFMRVKRITSTAELYNLESTKMVDKFDARGYDRPTLLATQNEVGDIPRVTALTKKPLITASKIQRIPFVTSYDTNSWFFRKVILRHWKVLSTDQKYGHLFKSPPIFSYRRGRNVGELIKRKPPPSKGSRNLLGSQSNGTFPCRNCSHCNAITPGSSVTHPHLGTKHDIKGFFTCDTKDVVYCLKCPCGLTYIGQTSRAIKLRLNEHKSNIRNYRPAPLLPQTSLKSLKNSDVRTERIKPETLLAKHFFMQGHQVSQLRWQVLEKVIFKPGLDKKKCLLQRECYWIWLLESRHPKGLNEEYSMACFL</sequence>
<dbReference type="Gene3D" id="3.40.1440.10">
    <property type="entry name" value="GIY-YIG endonuclease"/>
    <property type="match status" value="1"/>
</dbReference>
<dbReference type="InterPro" id="IPR058912">
    <property type="entry name" value="HTH_animal"/>
</dbReference>
<proteinExistence type="predicted"/>
<evidence type="ECO:0000313" key="3">
    <source>
        <dbReference type="RefSeq" id="XP_041440147.1"/>
    </source>
</evidence>
<organism evidence="2 3">
    <name type="scientific">Xenopus laevis</name>
    <name type="common">African clawed frog</name>
    <dbReference type="NCBI Taxonomy" id="8355"/>
    <lineage>
        <taxon>Eukaryota</taxon>
        <taxon>Metazoa</taxon>
        <taxon>Chordata</taxon>
        <taxon>Craniata</taxon>
        <taxon>Vertebrata</taxon>
        <taxon>Euteleostomi</taxon>
        <taxon>Amphibia</taxon>
        <taxon>Batrachia</taxon>
        <taxon>Anura</taxon>
        <taxon>Pipoidea</taxon>
        <taxon>Pipidae</taxon>
        <taxon>Xenopodinae</taxon>
        <taxon>Xenopus</taxon>
        <taxon>Xenopus</taxon>
    </lineage>
</organism>
<dbReference type="InterPro" id="IPR035901">
    <property type="entry name" value="GIY-YIG_endonuc_sf"/>
</dbReference>
<reference evidence="3" key="2">
    <citation type="submission" date="2025-08" db="UniProtKB">
        <authorList>
            <consortium name="RefSeq"/>
        </authorList>
    </citation>
    <scope>IDENTIFICATION</scope>
    <source>
        <strain evidence="3">J_2021</strain>
        <tissue evidence="3">Erythrocytes</tissue>
    </source>
</reference>
<reference evidence="2" key="1">
    <citation type="submission" date="2024-06" db="UniProtKB">
        <authorList>
            <consortium name="RefSeq"/>
        </authorList>
    </citation>
    <scope>NUCLEOTIDE SEQUENCE [LARGE SCALE GENOMIC DNA]</scope>
    <source>
        <strain evidence="2">J_2021</strain>
    </source>
</reference>